<keyword evidence="2" id="KW-1003">Cell membrane</keyword>
<evidence type="ECO:0000256" key="7">
    <source>
        <dbReference type="SAM" id="Phobius"/>
    </source>
</evidence>
<evidence type="ECO:0000256" key="1">
    <source>
        <dbReference type="ARBA" id="ARBA00004651"/>
    </source>
</evidence>
<dbReference type="InterPro" id="IPR010432">
    <property type="entry name" value="RDD"/>
</dbReference>
<keyword evidence="5 7" id="KW-0472">Membrane</keyword>
<feature type="transmembrane region" description="Helical" evidence="7">
    <location>
        <begin position="194"/>
        <end position="212"/>
    </location>
</feature>
<evidence type="ECO:0000313" key="9">
    <source>
        <dbReference type="EMBL" id="GAA1724273.1"/>
    </source>
</evidence>
<evidence type="ECO:0000256" key="5">
    <source>
        <dbReference type="ARBA" id="ARBA00023136"/>
    </source>
</evidence>
<dbReference type="Proteomes" id="UP001501138">
    <property type="component" value="Unassembled WGS sequence"/>
</dbReference>
<feature type="compositionally biased region" description="Polar residues" evidence="6">
    <location>
        <begin position="299"/>
        <end position="308"/>
    </location>
</feature>
<evidence type="ECO:0000256" key="2">
    <source>
        <dbReference type="ARBA" id="ARBA00022475"/>
    </source>
</evidence>
<evidence type="ECO:0000259" key="8">
    <source>
        <dbReference type="Pfam" id="PF06271"/>
    </source>
</evidence>
<comment type="subcellular location">
    <subcellularLocation>
        <location evidence="1">Cell membrane</location>
        <topology evidence="1">Multi-pass membrane protein</topology>
    </subcellularLocation>
</comment>
<proteinExistence type="predicted"/>
<evidence type="ECO:0000313" key="10">
    <source>
        <dbReference type="Proteomes" id="UP001501138"/>
    </source>
</evidence>
<dbReference type="RefSeq" id="WP_344248142.1">
    <property type="nucleotide sequence ID" value="NZ_BAAAPM010000003.1"/>
</dbReference>
<keyword evidence="10" id="KW-1185">Reference proteome</keyword>
<keyword evidence="3 7" id="KW-0812">Transmembrane</keyword>
<evidence type="ECO:0000256" key="6">
    <source>
        <dbReference type="SAM" id="MobiDB-lite"/>
    </source>
</evidence>
<dbReference type="PANTHER" id="PTHR36115">
    <property type="entry name" value="PROLINE-RICH ANTIGEN HOMOLOG-RELATED"/>
    <property type="match status" value="1"/>
</dbReference>
<dbReference type="PANTHER" id="PTHR36115:SF6">
    <property type="entry name" value="PROLINE-RICH ANTIGEN HOMOLOG"/>
    <property type="match status" value="1"/>
</dbReference>
<gene>
    <name evidence="9" type="ORF">GCM10009809_20070</name>
</gene>
<sequence>MTTTLAGTPPPAAPPNGGTPVAHALGPFTPDRPKASWGSRAVAVLLDSAVVASIAFLGAGDAPSLATLPGLGEPATAGGAAWAAWTLVALGVLQAYTGMTPGKRVAGIAVVDAGSGRPIGLLGTVLRWLAHLLDSILVIGYIRAAFHVEGRTFADSLVGTVAVRTTTPEPHPWVARLRRLRDDRAPWLRWPRRVTGGIALVLCAASAAMSLVHGGGGGQLMAESEAACDLAGAEPYVATIGSAYSEEWDTRLGMTRTTAESWQAVVGWSTDPAAEGSVDPNDGESPRATLVVRSPDGRQYSSAQTSPDGSGDDETWWSVDVDHVASALVDAPEDVSGWAARATLADASGDVVAECTGVVPEVDASTTPW</sequence>
<dbReference type="EMBL" id="BAAAPM010000003">
    <property type="protein sequence ID" value="GAA1724273.1"/>
    <property type="molecule type" value="Genomic_DNA"/>
</dbReference>
<evidence type="ECO:0000256" key="4">
    <source>
        <dbReference type="ARBA" id="ARBA00022989"/>
    </source>
</evidence>
<organism evidence="9 10">
    <name type="scientific">Isoptericola hypogeus</name>
    <dbReference type="NCBI Taxonomy" id="300179"/>
    <lineage>
        <taxon>Bacteria</taxon>
        <taxon>Bacillati</taxon>
        <taxon>Actinomycetota</taxon>
        <taxon>Actinomycetes</taxon>
        <taxon>Micrococcales</taxon>
        <taxon>Promicromonosporaceae</taxon>
        <taxon>Isoptericola</taxon>
    </lineage>
</organism>
<feature type="region of interest" description="Disordered" evidence="6">
    <location>
        <begin position="1"/>
        <end position="27"/>
    </location>
</feature>
<reference evidence="9 10" key="1">
    <citation type="journal article" date="2019" name="Int. J. Syst. Evol. Microbiol.">
        <title>The Global Catalogue of Microorganisms (GCM) 10K type strain sequencing project: providing services to taxonomists for standard genome sequencing and annotation.</title>
        <authorList>
            <consortium name="The Broad Institute Genomics Platform"/>
            <consortium name="The Broad Institute Genome Sequencing Center for Infectious Disease"/>
            <person name="Wu L."/>
            <person name="Ma J."/>
        </authorList>
    </citation>
    <scope>NUCLEOTIDE SEQUENCE [LARGE SCALE GENOMIC DNA]</scope>
    <source>
        <strain evidence="9 10">JCM 15589</strain>
    </source>
</reference>
<feature type="domain" description="RDD" evidence="8">
    <location>
        <begin position="35"/>
        <end position="157"/>
    </location>
</feature>
<feature type="transmembrane region" description="Helical" evidence="7">
    <location>
        <begin position="79"/>
        <end position="96"/>
    </location>
</feature>
<dbReference type="InterPro" id="IPR051791">
    <property type="entry name" value="Pra-immunoreactive"/>
</dbReference>
<keyword evidence="4 7" id="KW-1133">Transmembrane helix</keyword>
<feature type="region of interest" description="Disordered" evidence="6">
    <location>
        <begin position="293"/>
        <end position="316"/>
    </location>
</feature>
<protein>
    <recommendedName>
        <fullName evidence="8">RDD domain-containing protein</fullName>
    </recommendedName>
</protein>
<name>A0ABN2JEL0_9MICO</name>
<feature type="transmembrane region" description="Helical" evidence="7">
    <location>
        <begin position="41"/>
        <end position="59"/>
    </location>
</feature>
<dbReference type="Pfam" id="PF06271">
    <property type="entry name" value="RDD"/>
    <property type="match status" value="1"/>
</dbReference>
<comment type="caution">
    <text evidence="9">The sequence shown here is derived from an EMBL/GenBank/DDBJ whole genome shotgun (WGS) entry which is preliminary data.</text>
</comment>
<accession>A0ABN2JEL0</accession>
<evidence type="ECO:0000256" key="3">
    <source>
        <dbReference type="ARBA" id="ARBA00022692"/>
    </source>
</evidence>